<protein>
    <submittedName>
        <fullName evidence="1">Uncharacterized protein</fullName>
    </submittedName>
</protein>
<dbReference type="EMBL" id="BPVZ01000500">
    <property type="protein sequence ID" value="GKV51445.1"/>
    <property type="molecule type" value="Genomic_DNA"/>
</dbReference>
<gene>
    <name evidence="1" type="ORF">SLEP1_g58102</name>
</gene>
<evidence type="ECO:0000313" key="2">
    <source>
        <dbReference type="Proteomes" id="UP001054252"/>
    </source>
</evidence>
<dbReference type="AlphaFoldDB" id="A0AAV5MNH2"/>
<reference evidence="1 2" key="1">
    <citation type="journal article" date="2021" name="Commun. Biol.">
        <title>The genome of Shorea leprosula (Dipterocarpaceae) highlights the ecological relevance of drought in aseasonal tropical rainforests.</title>
        <authorList>
            <person name="Ng K.K.S."/>
            <person name="Kobayashi M.J."/>
            <person name="Fawcett J.A."/>
            <person name="Hatakeyama M."/>
            <person name="Paape T."/>
            <person name="Ng C.H."/>
            <person name="Ang C.C."/>
            <person name="Tnah L.H."/>
            <person name="Lee C.T."/>
            <person name="Nishiyama T."/>
            <person name="Sese J."/>
            <person name="O'Brien M.J."/>
            <person name="Copetti D."/>
            <person name="Mohd Noor M.I."/>
            <person name="Ong R.C."/>
            <person name="Putra M."/>
            <person name="Sireger I.Z."/>
            <person name="Indrioko S."/>
            <person name="Kosugi Y."/>
            <person name="Izuno A."/>
            <person name="Isagi Y."/>
            <person name="Lee S.L."/>
            <person name="Shimizu K.K."/>
        </authorList>
    </citation>
    <scope>NUCLEOTIDE SEQUENCE [LARGE SCALE GENOMIC DNA]</scope>
    <source>
        <strain evidence="1">214</strain>
    </source>
</reference>
<proteinExistence type="predicted"/>
<accession>A0AAV5MNH2</accession>
<sequence>MHNSNVLMLAMANKHKPINPSSWGLFGIDYGSGLAGMHGRMLPVWRSKASAPTKLGIGDAT</sequence>
<evidence type="ECO:0000313" key="1">
    <source>
        <dbReference type="EMBL" id="GKV51445.1"/>
    </source>
</evidence>
<dbReference type="Proteomes" id="UP001054252">
    <property type="component" value="Unassembled WGS sequence"/>
</dbReference>
<organism evidence="1 2">
    <name type="scientific">Rubroshorea leprosula</name>
    <dbReference type="NCBI Taxonomy" id="152421"/>
    <lineage>
        <taxon>Eukaryota</taxon>
        <taxon>Viridiplantae</taxon>
        <taxon>Streptophyta</taxon>
        <taxon>Embryophyta</taxon>
        <taxon>Tracheophyta</taxon>
        <taxon>Spermatophyta</taxon>
        <taxon>Magnoliopsida</taxon>
        <taxon>eudicotyledons</taxon>
        <taxon>Gunneridae</taxon>
        <taxon>Pentapetalae</taxon>
        <taxon>rosids</taxon>
        <taxon>malvids</taxon>
        <taxon>Malvales</taxon>
        <taxon>Dipterocarpaceae</taxon>
        <taxon>Rubroshorea</taxon>
    </lineage>
</organism>
<name>A0AAV5MNH2_9ROSI</name>
<keyword evidence="2" id="KW-1185">Reference proteome</keyword>
<comment type="caution">
    <text evidence="1">The sequence shown here is derived from an EMBL/GenBank/DDBJ whole genome shotgun (WGS) entry which is preliminary data.</text>
</comment>